<dbReference type="PANTHER" id="PTHR34218">
    <property type="entry name" value="PEPTIDASE S45 PENICILLIN AMIDASE"/>
    <property type="match status" value="1"/>
</dbReference>
<evidence type="ECO:0000313" key="6">
    <source>
        <dbReference type="EMBL" id="BET27650.1"/>
    </source>
</evidence>
<name>A0AA86J9G0_9BURK</name>
<dbReference type="KEGG" id="lto:RGQ30_31510"/>
<dbReference type="EMBL" id="AP028947">
    <property type="protein sequence ID" value="BET27650.1"/>
    <property type="molecule type" value="Genomic_DNA"/>
</dbReference>
<gene>
    <name evidence="6" type="primary">qqaR</name>
    <name evidence="6" type="ORF">RGQ30_31510</name>
</gene>
<dbReference type="GO" id="GO:0017000">
    <property type="term" value="P:antibiotic biosynthetic process"/>
    <property type="evidence" value="ECO:0007669"/>
    <property type="project" value="InterPro"/>
</dbReference>
<feature type="signal peptide" evidence="5">
    <location>
        <begin position="1"/>
        <end position="23"/>
    </location>
</feature>
<organism evidence="6 7">
    <name type="scientific">Limnobacter thiooxidans</name>
    <dbReference type="NCBI Taxonomy" id="131080"/>
    <lineage>
        <taxon>Bacteria</taxon>
        <taxon>Pseudomonadati</taxon>
        <taxon>Pseudomonadota</taxon>
        <taxon>Betaproteobacteria</taxon>
        <taxon>Burkholderiales</taxon>
        <taxon>Burkholderiaceae</taxon>
        <taxon>Limnobacter</taxon>
    </lineage>
</organism>
<sequence length="916" mass="98425">MVMTGLNNRAALRRARLVATASAAVLVLTACLGSNRDDIAGTDGRTNPSEVELQYDVSITRTTYGVPHIRAKDFGSLGYGQGYAFAQDNLCVFLEDLLTIRGERSRFFGPDGSYSIPANGSTANNVASDFFWKSLFAFEEEGADGVVRNAWQRTRDKTIPDYQKVVTGYADGMNRYISELKAGEHQYTKPDGSKVPAHAACANAEWLKPVTTDDLYRRFVRLAVLASSSVFVTEIGNAQPPGLLPGLPAGGAAPGLPALPGLSALPVANAGNKADSKANFKGIDLSPAQQVALLKASPNPFTAMQNKDHFGSNMYAFGKDATANGESLVYGNPHFPWKGTERLYPSHNVLELNGEKAMDIMGVGLYGVPAVLIGFNEHVAWSHTVSTAFRFTLYQLQINPANPTQYMYDGEMRDMIALPIEIEVKQANGSITKQQRTLYRSHFGPMLVLQASGVPVLGWNQLMGFSLRDANLENDRLINQFAKWNMAKSLEEFIGLHGSELGVPWVNTVASGPGKPAYYGDVTVVPHVTNAKVASCAAEPFNTVVGQLSPGLPVLNGSRQACEWGSDPDAPAPGIFGAGNLPKLMRDDYVTNCNDSYWLTNPKQPLVGFARIIGDENAERTLRTRLCTLQAERRLAGTDGRAGNKFTQDNLKDIALSSEIHSATLAKQTVLDTVCKLPVVLGSNLMPVQTAPACGALSAWDGKANLDSKGAHLWREFWSRAIANPGGLPVGVPQLHLPIDNPLPVSLPTNLWANGFSASNPVNTPNTLNVANPFTLAAFGDAIQAVQSAGFALDAPLGSIQKSGIHASATPIFGGTSPEGAFTIVSTEPDRLDAEGYKVTYGNSYIQAVTWDENGTPQADAFLTYSVSTDPASPHFDDYTKAYSQKNWHRLPYTDAQIEAAKIGEAKVLKVPKVGG</sequence>
<evidence type="ECO:0000256" key="5">
    <source>
        <dbReference type="SAM" id="SignalP"/>
    </source>
</evidence>
<accession>A0AA86J9G0</accession>
<dbReference type="InterPro" id="IPR023343">
    <property type="entry name" value="Penicillin_amidase_dom1"/>
</dbReference>
<proteinExistence type="inferred from homology"/>
<evidence type="ECO:0000256" key="1">
    <source>
        <dbReference type="ARBA" id="ARBA00006586"/>
    </source>
</evidence>
<dbReference type="Gene3D" id="1.10.439.10">
    <property type="entry name" value="Penicillin Amidohydrolase, domain 1"/>
    <property type="match status" value="1"/>
</dbReference>
<keyword evidence="2 5" id="KW-0732">Signal</keyword>
<dbReference type="GO" id="GO:0016811">
    <property type="term" value="F:hydrolase activity, acting on carbon-nitrogen (but not peptide) bonds, in linear amides"/>
    <property type="evidence" value="ECO:0007669"/>
    <property type="project" value="InterPro"/>
</dbReference>
<reference evidence="6 7" key="1">
    <citation type="submission" date="2023-10" db="EMBL/GenBank/DDBJ databases">
        <title>Complete Genome Sequence of Limnobacter thiooxidans CS-K2T, Isolated from freshwater lake sediments in Bavaria, Germany.</title>
        <authorList>
            <person name="Naruki M."/>
            <person name="Watanabe A."/>
            <person name="Warashina T."/>
            <person name="Morita T."/>
            <person name="Arakawa K."/>
        </authorList>
    </citation>
    <scope>NUCLEOTIDE SEQUENCE [LARGE SCALE GENOMIC DNA]</scope>
    <source>
        <strain evidence="6 7">CS-K2</strain>
    </source>
</reference>
<evidence type="ECO:0000256" key="2">
    <source>
        <dbReference type="ARBA" id="ARBA00022729"/>
    </source>
</evidence>
<keyword evidence="3" id="KW-0378">Hydrolase</keyword>
<dbReference type="Proteomes" id="UP001329151">
    <property type="component" value="Chromosome"/>
</dbReference>
<keyword evidence="4" id="KW-0865">Zymogen</keyword>
<protein>
    <submittedName>
        <fullName evidence="6">N-acyl homoserine lactone acylase QqaR</fullName>
    </submittedName>
</protein>
<dbReference type="Gene3D" id="2.30.120.10">
    <property type="match status" value="1"/>
</dbReference>
<evidence type="ECO:0000256" key="3">
    <source>
        <dbReference type="ARBA" id="ARBA00022801"/>
    </source>
</evidence>
<dbReference type="InterPro" id="IPR002692">
    <property type="entry name" value="S45"/>
</dbReference>
<dbReference type="AlphaFoldDB" id="A0AA86J9G0"/>
<feature type="chain" id="PRO_5041684252" evidence="5">
    <location>
        <begin position="24"/>
        <end position="916"/>
    </location>
</feature>
<dbReference type="SUPFAM" id="SSF56235">
    <property type="entry name" value="N-terminal nucleophile aminohydrolases (Ntn hydrolases)"/>
    <property type="match status" value="1"/>
</dbReference>
<evidence type="ECO:0000256" key="4">
    <source>
        <dbReference type="ARBA" id="ARBA00023145"/>
    </source>
</evidence>
<evidence type="ECO:0000313" key="7">
    <source>
        <dbReference type="Proteomes" id="UP001329151"/>
    </source>
</evidence>
<dbReference type="InterPro" id="IPR043147">
    <property type="entry name" value="Penicillin_amidase_A-knob"/>
</dbReference>
<dbReference type="PANTHER" id="PTHR34218:SF3">
    <property type="entry name" value="ACYL-HOMOSERINE LACTONE ACYLASE PVDQ"/>
    <property type="match status" value="1"/>
</dbReference>
<dbReference type="Pfam" id="PF01804">
    <property type="entry name" value="Penicil_amidase"/>
    <property type="match status" value="1"/>
</dbReference>
<dbReference type="InterPro" id="IPR029055">
    <property type="entry name" value="Ntn_hydrolases_N"/>
</dbReference>
<dbReference type="InterPro" id="IPR043146">
    <property type="entry name" value="Penicillin_amidase_N_B-knob"/>
</dbReference>
<dbReference type="Gene3D" id="1.10.1400.10">
    <property type="match status" value="1"/>
</dbReference>
<keyword evidence="7" id="KW-1185">Reference proteome</keyword>
<comment type="similarity">
    <text evidence="1">Belongs to the peptidase S45 family.</text>
</comment>
<dbReference type="Gene3D" id="3.60.20.10">
    <property type="entry name" value="Glutamine Phosphoribosylpyrophosphate, subunit 1, domain 1"/>
    <property type="match status" value="1"/>
</dbReference>